<reference evidence="8" key="1">
    <citation type="journal article" date="2019" name="Int. J. Syst. Evol. Microbiol.">
        <title>The Global Catalogue of Microorganisms (GCM) 10K type strain sequencing project: providing services to taxonomists for standard genome sequencing and annotation.</title>
        <authorList>
            <consortium name="The Broad Institute Genomics Platform"/>
            <consortium name="The Broad Institute Genome Sequencing Center for Infectious Disease"/>
            <person name="Wu L."/>
            <person name="Ma J."/>
        </authorList>
    </citation>
    <scope>NUCLEOTIDE SEQUENCE [LARGE SCALE GENOMIC DNA]</scope>
    <source>
        <strain evidence="8">CCM 7480</strain>
    </source>
</reference>
<comment type="caution">
    <text evidence="7">The sequence shown here is derived from an EMBL/GenBank/DDBJ whole genome shotgun (WGS) entry which is preliminary data.</text>
</comment>
<dbReference type="RefSeq" id="WP_312551532.1">
    <property type="nucleotide sequence ID" value="NZ_JBHRVV010000001.1"/>
</dbReference>
<feature type="domain" description="TM2" evidence="6">
    <location>
        <begin position="3"/>
        <end position="47"/>
    </location>
</feature>
<sequence>MSHKNKTLATALALTLGGLGAHRFYLHGNVDRIGLLHACSLPIAGLVYSQTEGNMDVFFALLPLLLSYIVAFIAALVIGLTPDDKWDARFNPGSGTRSRSNWILAVLLVAALMIGATVLIATIARLFDLMYTGGAYG</sequence>
<protein>
    <submittedName>
        <fullName evidence="7">NINE protein</fullName>
    </submittedName>
</protein>
<keyword evidence="2 5" id="KW-0812">Transmembrane</keyword>
<name>A0ABV7PC16_9BURK</name>
<dbReference type="Proteomes" id="UP001595665">
    <property type="component" value="Unassembled WGS sequence"/>
</dbReference>
<evidence type="ECO:0000256" key="1">
    <source>
        <dbReference type="ARBA" id="ARBA00004141"/>
    </source>
</evidence>
<dbReference type="InterPro" id="IPR007829">
    <property type="entry name" value="TM2"/>
</dbReference>
<evidence type="ECO:0000256" key="3">
    <source>
        <dbReference type="ARBA" id="ARBA00022989"/>
    </source>
</evidence>
<evidence type="ECO:0000259" key="6">
    <source>
        <dbReference type="Pfam" id="PF05154"/>
    </source>
</evidence>
<feature type="transmembrane region" description="Helical" evidence="5">
    <location>
        <begin position="102"/>
        <end position="127"/>
    </location>
</feature>
<organism evidence="7 8">
    <name type="scientific">Massilia haematophila</name>
    <dbReference type="NCBI Taxonomy" id="457923"/>
    <lineage>
        <taxon>Bacteria</taxon>
        <taxon>Pseudomonadati</taxon>
        <taxon>Pseudomonadota</taxon>
        <taxon>Betaproteobacteria</taxon>
        <taxon>Burkholderiales</taxon>
        <taxon>Oxalobacteraceae</taxon>
        <taxon>Telluria group</taxon>
        <taxon>Massilia</taxon>
    </lineage>
</organism>
<evidence type="ECO:0000256" key="4">
    <source>
        <dbReference type="ARBA" id="ARBA00023136"/>
    </source>
</evidence>
<gene>
    <name evidence="7" type="ORF">ACFOPH_00265</name>
</gene>
<keyword evidence="8" id="KW-1185">Reference proteome</keyword>
<dbReference type="Pfam" id="PF05154">
    <property type="entry name" value="TM2"/>
    <property type="match status" value="1"/>
</dbReference>
<feature type="transmembrane region" description="Helical" evidence="5">
    <location>
        <begin position="57"/>
        <end position="81"/>
    </location>
</feature>
<evidence type="ECO:0000256" key="5">
    <source>
        <dbReference type="SAM" id="Phobius"/>
    </source>
</evidence>
<accession>A0ABV7PC16</accession>
<proteinExistence type="predicted"/>
<dbReference type="EMBL" id="JBHRVV010000001">
    <property type="protein sequence ID" value="MFC3456686.1"/>
    <property type="molecule type" value="Genomic_DNA"/>
</dbReference>
<keyword evidence="4 5" id="KW-0472">Membrane</keyword>
<comment type="subcellular location">
    <subcellularLocation>
        <location evidence="1">Membrane</location>
        <topology evidence="1">Multi-pass membrane protein</topology>
    </subcellularLocation>
</comment>
<keyword evidence="3 5" id="KW-1133">Transmembrane helix</keyword>
<evidence type="ECO:0000313" key="7">
    <source>
        <dbReference type="EMBL" id="MFC3456686.1"/>
    </source>
</evidence>
<evidence type="ECO:0000256" key="2">
    <source>
        <dbReference type="ARBA" id="ARBA00022692"/>
    </source>
</evidence>
<evidence type="ECO:0000313" key="8">
    <source>
        <dbReference type="Proteomes" id="UP001595665"/>
    </source>
</evidence>